<accession>A0A382RTX4</accession>
<gene>
    <name evidence="1" type="ORF">METZ01_LOCUS353977</name>
</gene>
<reference evidence="1" key="1">
    <citation type="submission" date="2018-05" db="EMBL/GenBank/DDBJ databases">
        <authorList>
            <person name="Lanie J.A."/>
            <person name="Ng W.-L."/>
            <person name="Kazmierczak K.M."/>
            <person name="Andrzejewski T.M."/>
            <person name="Davidsen T.M."/>
            <person name="Wayne K.J."/>
            <person name="Tettelin H."/>
            <person name="Glass J.I."/>
            <person name="Rusch D."/>
            <person name="Podicherti R."/>
            <person name="Tsui H.-C.T."/>
            <person name="Winkler M.E."/>
        </authorList>
    </citation>
    <scope>NUCLEOTIDE SEQUENCE</scope>
</reference>
<dbReference type="AlphaFoldDB" id="A0A382RTX4"/>
<proteinExistence type="predicted"/>
<evidence type="ECO:0000313" key="1">
    <source>
        <dbReference type="EMBL" id="SVD01123.1"/>
    </source>
</evidence>
<organism evidence="1">
    <name type="scientific">marine metagenome</name>
    <dbReference type="NCBI Taxonomy" id="408172"/>
    <lineage>
        <taxon>unclassified sequences</taxon>
        <taxon>metagenomes</taxon>
        <taxon>ecological metagenomes</taxon>
    </lineage>
</organism>
<dbReference type="Gene3D" id="2.40.360.20">
    <property type="match status" value="1"/>
</dbReference>
<dbReference type="EMBL" id="UINC01124166">
    <property type="protein sequence ID" value="SVD01123.1"/>
    <property type="molecule type" value="Genomic_DNA"/>
</dbReference>
<sequence>MGFNRVFMLSMALLLVGACSIPNDKLRPVPNAIDQNGQSKITEQSEKLAEQLSVTAPSWKKGEEWQYSDGYGLHVTGVKGNITVFQRTDDPKQWFSRYGFLREEAQSRDAFRKVVYRSVPPSRGLQLSANNGLVFTREYLVDKQLRVHRTSWVVEGRETITVPAGQYDCIVIVMRTRSLRSGWKGFERWWYSPKLKHYARIEYKYGGNQISSRVLVSYKTMNTP</sequence>
<dbReference type="PROSITE" id="PS51257">
    <property type="entry name" value="PROKAR_LIPOPROTEIN"/>
    <property type="match status" value="1"/>
</dbReference>
<protein>
    <submittedName>
        <fullName evidence="1">Uncharacterized protein</fullName>
    </submittedName>
</protein>
<name>A0A382RTX4_9ZZZZ</name>